<sequence>MTASEGNRRVAVVGGTGNLGTSVIAALREDPEFSAITALSRREPPALGSAIGWERTDICQDDLVGRFADADTVIHLAWLFQPTHDPLTTWRTNVLGSIRVFEAAAAAGVRTLVHASSIAAYSPGPGRRPVDETWPTHGWPRSAYAREKAYLERYLDAYEQRHPDVRVVRMRTAFCFKPESAEEQRRLFIGPFLPNRLARPELLPALPLPEGLRFQAVHSDDVGEAYRLAVRSRLSGAFNVAAEPLIDASELAELLGVRTVSAPPALVRGALAAAWRLHLVPASPHLFEAFMRLPVMDTGRARTELGWTPARSSTGAVEDFLRGLRSSTGATTPPLRSSTPSDRVHELRTGVGQRP</sequence>
<dbReference type="Proteomes" id="UP001237595">
    <property type="component" value="Unassembled WGS sequence"/>
</dbReference>
<feature type="region of interest" description="Disordered" evidence="1">
    <location>
        <begin position="324"/>
        <end position="355"/>
    </location>
</feature>
<evidence type="ECO:0000256" key="1">
    <source>
        <dbReference type="SAM" id="MobiDB-lite"/>
    </source>
</evidence>
<dbReference type="InterPro" id="IPR051783">
    <property type="entry name" value="NAD(P)-dependent_oxidoreduct"/>
</dbReference>
<dbReference type="PANTHER" id="PTHR48079:SF6">
    <property type="entry name" value="NAD(P)-BINDING DOMAIN-CONTAINING PROTEIN-RELATED"/>
    <property type="match status" value="1"/>
</dbReference>
<organism evidence="3 4">
    <name type="scientific">Saccharopolyspora ipomoeae</name>
    <dbReference type="NCBI Taxonomy" id="3042027"/>
    <lineage>
        <taxon>Bacteria</taxon>
        <taxon>Bacillati</taxon>
        <taxon>Actinomycetota</taxon>
        <taxon>Actinomycetes</taxon>
        <taxon>Pseudonocardiales</taxon>
        <taxon>Pseudonocardiaceae</taxon>
        <taxon>Saccharopolyspora</taxon>
    </lineage>
</organism>
<gene>
    <name evidence="3" type="ORF">QFW96_11520</name>
</gene>
<keyword evidence="4" id="KW-1185">Reference proteome</keyword>
<dbReference type="Pfam" id="PF01370">
    <property type="entry name" value="Epimerase"/>
    <property type="match status" value="1"/>
</dbReference>
<proteinExistence type="predicted"/>
<feature type="compositionally biased region" description="Polar residues" evidence="1">
    <location>
        <begin position="325"/>
        <end position="341"/>
    </location>
</feature>
<protein>
    <submittedName>
        <fullName evidence="3">NAD-dependent epimerase/dehydratase family protein</fullName>
    </submittedName>
</protein>
<dbReference type="PANTHER" id="PTHR48079">
    <property type="entry name" value="PROTEIN YEEZ"/>
    <property type="match status" value="1"/>
</dbReference>
<dbReference type="SUPFAM" id="SSF51735">
    <property type="entry name" value="NAD(P)-binding Rossmann-fold domains"/>
    <property type="match status" value="1"/>
</dbReference>
<dbReference type="InterPro" id="IPR036291">
    <property type="entry name" value="NAD(P)-bd_dom_sf"/>
</dbReference>
<dbReference type="RefSeq" id="WP_281455573.1">
    <property type="nucleotide sequence ID" value="NZ_JASAOF010000005.1"/>
</dbReference>
<dbReference type="EMBL" id="JASAOF010000005">
    <property type="protein sequence ID" value="MDI2029245.1"/>
    <property type="molecule type" value="Genomic_DNA"/>
</dbReference>
<feature type="domain" description="NAD-dependent epimerase/dehydratase" evidence="2">
    <location>
        <begin position="10"/>
        <end position="240"/>
    </location>
</feature>
<dbReference type="InterPro" id="IPR001509">
    <property type="entry name" value="Epimerase_deHydtase"/>
</dbReference>
<evidence type="ECO:0000259" key="2">
    <source>
        <dbReference type="Pfam" id="PF01370"/>
    </source>
</evidence>
<comment type="caution">
    <text evidence="3">The sequence shown here is derived from an EMBL/GenBank/DDBJ whole genome shotgun (WGS) entry which is preliminary data.</text>
</comment>
<evidence type="ECO:0000313" key="4">
    <source>
        <dbReference type="Proteomes" id="UP001237595"/>
    </source>
</evidence>
<name>A0ABT6PMK9_9PSEU</name>
<accession>A0ABT6PMK9</accession>
<reference evidence="3 4" key="1">
    <citation type="submission" date="2023-04" db="EMBL/GenBank/DDBJ databases">
        <title>Draft genome sequence of Saccharopolyspora sp. TS4A08 isolated from sweet potato rhizospheric soil.</title>
        <authorList>
            <person name="Suksaard P."/>
            <person name="Duangmal K."/>
        </authorList>
    </citation>
    <scope>NUCLEOTIDE SEQUENCE [LARGE SCALE GENOMIC DNA]</scope>
    <source>
        <strain evidence="3 4">TS4A08</strain>
    </source>
</reference>
<dbReference type="Gene3D" id="3.40.50.720">
    <property type="entry name" value="NAD(P)-binding Rossmann-like Domain"/>
    <property type="match status" value="1"/>
</dbReference>
<evidence type="ECO:0000313" key="3">
    <source>
        <dbReference type="EMBL" id="MDI2029245.1"/>
    </source>
</evidence>